<evidence type="ECO:0000256" key="6">
    <source>
        <dbReference type="ARBA" id="ARBA00023004"/>
    </source>
</evidence>
<evidence type="ECO:0000256" key="7">
    <source>
        <dbReference type="ARBA" id="ARBA00023014"/>
    </source>
</evidence>
<accession>A0A1Y2K1T6</accession>
<dbReference type="InterPro" id="IPR006638">
    <property type="entry name" value="Elp3/MiaA/NifB-like_rSAM"/>
</dbReference>
<organism evidence="10 11">
    <name type="scientific">Magnetofaba australis IT-1</name>
    <dbReference type="NCBI Taxonomy" id="1434232"/>
    <lineage>
        <taxon>Bacteria</taxon>
        <taxon>Pseudomonadati</taxon>
        <taxon>Pseudomonadota</taxon>
        <taxon>Magnetococcia</taxon>
        <taxon>Magnetococcales</taxon>
        <taxon>Magnetococcaceae</taxon>
        <taxon>Magnetofaba</taxon>
    </lineage>
</organism>
<comment type="cofactor">
    <cofactor evidence="1">
        <name>[4Fe-4S] cluster</name>
        <dbReference type="ChEBI" id="CHEBI:49883"/>
    </cofactor>
</comment>
<dbReference type="InterPro" id="IPR007197">
    <property type="entry name" value="rSAM"/>
</dbReference>
<reference evidence="10 11" key="1">
    <citation type="journal article" date="2016" name="BMC Genomics">
        <title>Combined genomic and structural analyses of a cultured magnetotactic bacterium reveals its niche adaptation to a dynamic environment.</title>
        <authorList>
            <person name="Araujo A.C."/>
            <person name="Morillo V."/>
            <person name="Cypriano J."/>
            <person name="Teixeira L.C."/>
            <person name="Leao P."/>
            <person name="Lyra S."/>
            <person name="Almeida L.G."/>
            <person name="Bazylinski D.A."/>
            <person name="Vasconcellos A.T."/>
            <person name="Abreu F."/>
            <person name="Lins U."/>
        </authorList>
    </citation>
    <scope>NUCLEOTIDE SEQUENCE [LARGE SCALE GENOMIC DNA]</scope>
    <source>
        <strain evidence="10 11">IT-1</strain>
    </source>
</reference>
<dbReference type="EMBL" id="LVJN01000020">
    <property type="protein sequence ID" value="OSM01919.1"/>
    <property type="molecule type" value="Genomic_DNA"/>
</dbReference>
<dbReference type="InterPro" id="IPR058240">
    <property type="entry name" value="rSAM_sf"/>
</dbReference>
<comment type="caution">
    <text evidence="10">The sequence shown here is derived from an EMBL/GenBank/DDBJ whole genome shotgun (WGS) entry which is preliminary data.</text>
</comment>
<dbReference type="InterPro" id="IPR051198">
    <property type="entry name" value="BchE-like"/>
</dbReference>
<evidence type="ECO:0000313" key="11">
    <source>
        <dbReference type="Proteomes" id="UP000194003"/>
    </source>
</evidence>
<evidence type="ECO:0000259" key="8">
    <source>
        <dbReference type="PROSITE" id="PS51332"/>
    </source>
</evidence>
<dbReference type="PROSITE" id="PS51918">
    <property type="entry name" value="RADICAL_SAM"/>
    <property type="match status" value="1"/>
</dbReference>
<keyword evidence="5" id="KW-0479">Metal-binding</keyword>
<feature type="domain" description="Radical SAM core" evidence="9">
    <location>
        <begin position="200"/>
        <end position="417"/>
    </location>
</feature>
<name>A0A1Y2K1T6_9PROT</name>
<feature type="domain" description="B12-binding" evidence="8">
    <location>
        <begin position="13"/>
        <end position="146"/>
    </location>
</feature>
<dbReference type="InterPro" id="IPR006158">
    <property type="entry name" value="Cobalamin-bd"/>
</dbReference>
<evidence type="ECO:0000256" key="3">
    <source>
        <dbReference type="ARBA" id="ARBA00022679"/>
    </source>
</evidence>
<dbReference type="AlphaFoldDB" id="A0A1Y2K1T6"/>
<dbReference type="PANTHER" id="PTHR43409">
    <property type="entry name" value="ANAEROBIC MAGNESIUM-PROTOPORPHYRIN IX MONOMETHYL ESTER CYCLASE-RELATED"/>
    <property type="match status" value="1"/>
</dbReference>
<dbReference type="SFLD" id="SFLDG01123">
    <property type="entry name" value="methyltransferase_(Class_B)"/>
    <property type="match status" value="1"/>
</dbReference>
<sequence length="485" mass="52521">MLLIQPGFAEIYGSFRHLYKRGFLNPPLSLAYLAAALEQAGHHVDLIDAEAEALTLAQLAARAQAFAPQLIGYTATSVDYAQAVAAARRLKQTLPQVPAIIGGVHANLFGAQILAEEALFDYAARGDGEPLITALADALTAPDASLSARLAAIPGLIFRNADGAVTANPPGQATRDLDAYPHPARRLLKDALYIRAIPRQGYVVTASSMTSRGCPYGCVYCAIDALPEGRLTRFRSAANVLEELEEIVNGRGVTHVAFNDDCLTLKPERIFELCEGIHARGLKFTWEGLSRGDLVTPELLRAMRRAGMTRLSFGIESGDPQILATLNKGETLAHIEAGLRWAKEAGIVTRGSVIIGLPHETRASVRRTFRYITGLKTLDQVNINILQPYPGTEVARMTQRGVGGARLIAPEVADNPLAAGGQLRRFGSASVTVNDLTPKRLARLQKQGFFRFYLRPRAMWNNLKIAGWRVCLQDGVGLLRSLVGS</sequence>
<evidence type="ECO:0000256" key="5">
    <source>
        <dbReference type="ARBA" id="ARBA00022723"/>
    </source>
</evidence>
<dbReference type="InterPro" id="IPR023404">
    <property type="entry name" value="rSAM_horseshoe"/>
</dbReference>
<evidence type="ECO:0000256" key="2">
    <source>
        <dbReference type="ARBA" id="ARBA00022603"/>
    </source>
</evidence>
<dbReference type="GO" id="GO:0003824">
    <property type="term" value="F:catalytic activity"/>
    <property type="evidence" value="ECO:0007669"/>
    <property type="project" value="InterPro"/>
</dbReference>
<keyword evidence="3" id="KW-0808">Transferase</keyword>
<evidence type="ECO:0000256" key="1">
    <source>
        <dbReference type="ARBA" id="ARBA00001966"/>
    </source>
</evidence>
<evidence type="ECO:0000256" key="4">
    <source>
        <dbReference type="ARBA" id="ARBA00022691"/>
    </source>
</evidence>
<dbReference type="Proteomes" id="UP000194003">
    <property type="component" value="Unassembled WGS sequence"/>
</dbReference>
<protein>
    <submittedName>
        <fullName evidence="10">Putative radical SAM protein</fullName>
    </submittedName>
</protein>
<dbReference type="Gene3D" id="3.80.30.20">
    <property type="entry name" value="tm_1862 like domain"/>
    <property type="match status" value="1"/>
</dbReference>
<dbReference type="Pfam" id="PF02310">
    <property type="entry name" value="B12-binding"/>
    <property type="match status" value="1"/>
</dbReference>
<dbReference type="PROSITE" id="PS51332">
    <property type="entry name" value="B12_BINDING"/>
    <property type="match status" value="1"/>
</dbReference>
<dbReference type="GO" id="GO:0051539">
    <property type="term" value="F:4 iron, 4 sulfur cluster binding"/>
    <property type="evidence" value="ECO:0007669"/>
    <property type="project" value="UniProtKB-KW"/>
</dbReference>
<dbReference type="SFLD" id="SFLDS00029">
    <property type="entry name" value="Radical_SAM"/>
    <property type="match status" value="1"/>
</dbReference>
<dbReference type="GO" id="GO:0031419">
    <property type="term" value="F:cobalamin binding"/>
    <property type="evidence" value="ECO:0007669"/>
    <property type="project" value="InterPro"/>
</dbReference>
<keyword evidence="4" id="KW-0949">S-adenosyl-L-methionine</keyword>
<evidence type="ECO:0000259" key="9">
    <source>
        <dbReference type="PROSITE" id="PS51918"/>
    </source>
</evidence>
<evidence type="ECO:0000313" key="10">
    <source>
        <dbReference type="EMBL" id="OSM01919.1"/>
    </source>
</evidence>
<dbReference type="CDD" id="cd01335">
    <property type="entry name" value="Radical_SAM"/>
    <property type="match status" value="1"/>
</dbReference>
<keyword evidence="7" id="KW-0411">Iron-sulfur</keyword>
<dbReference type="InterPro" id="IPR034466">
    <property type="entry name" value="Methyltransferase_Class_B"/>
</dbReference>
<keyword evidence="6" id="KW-0408">Iron</keyword>
<dbReference type="Gene3D" id="3.40.50.280">
    <property type="entry name" value="Cobalamin-binding domain"/>
    <property type="match status" value="1"/>
</dbReference>
<proteinExistence type="predicted"/>
<dbReference type="GO" id="GO:0046872">
    <property type="term" value="F:metal ion binding"/>
    <property type="evidence" value="ECO:0007669"/>
    <property type="project" value="UniProtKB-KW"/>
</dbReference>
<dbReference type="STRING" id="1434232.MAIT1_01985"/>
<gene>
    <name evidence="10" type="ORF">MAIT1_01985</name>
</gene>
<dbReference type="GO" id="GO:0005829">
    <property type="term" value="C:cytosol"/>
    <property type="evidence" value="ECO:0007669"/>
    <property type="project" value="TreeGrafter"/>
</dbReference>
<keyword evidence="11" id="KW-1185">Reference proteome</keyword>
<dbReference type="Pfam" id="PF04055">
    <property type="entry name" value="Radical_SAM"/>
    <property type="match status" value="1"/>
</dbReference>
<keyword evidence="2" id="KW-0489">Methyltransferase</keyword>
<dbReference type="PANTHER" id="PTHR43409:SF7">
    <property type="entry name" value="BLL1977 PROTEIN"/>
    <property type="match status" value="1"/>
</dbReference>
<dbReference type="SFLD" id="SFLDG01082">
    <property type="entry name" value="B12-binding_domain_containing"/>
    <property type="match status" value="1"/>
</dbReference>
<dbReference type="SUPFAM" id="SSF102114">
    <property type="entry name" value="Radical SAM enzymes"/>
    <property type="match status" value="1"/>
</dbReference>
<dbReference type="SMART" id="SM00729">
    <property type="entry name" value="Elp3"/>
    <property type="match status" value="1"/>
</dbReference>